<dbReference type="InterPro" id="IPR037049">
    <property type="entry name" value="DUF1214_C_sf"/>
</dbReference>
<dbReference type="RefSeq" id="WP_386073701.1">
    <property type="nucleotide sequence ID" value="NZ_JBHTJT010000008.1"/>
</dbReference>
<dbReference type="PANTHER" id="PTHR36509:SF2">
    <property type="entry name" value="BLL3101 PROTEIN"/>
    <property type="match status" value="1"/>
</dbReference>
<dbReference type="Gene3D" id="2.60.40.1610">
    <property type="entry name" value="Domain of unknown function DUF1254"/>
    <property type="match status" value="1"/>
</dbReference>
<dbReference type="Gene3D" id="2.60.120.600">
    <property type="entry name" value="Domain of unknown function DUF1214, C-terminal domain"/>
    <property type="match status" value="1"/>
</dbReference>
<dbReference type="Pfam" id="PF06863">
    <property type="entry name" value="DUF1254"/>
    <property type="match status" value="1"/>
</dbReference>
<protein>
    <submittedName>
        <fullName evidence="4">DUF1214 domain-containing protein</fullName>
    </submittedName>
</protein>
<evidence type="ECO:0000313" key="4">
    <source>
        <dbReference type="EMBL" id="MFD0979361.1"/>
    </source>
</evidence>
<sequence length="334" mass="35854">MKMSIFMIALCAPAIAFAEPVTIGSLVRAESDTMIRAHLTAPGVGLGEIAHERQVVSAEEYQPIIRANQDTLYSAVVLDLSEPAKITLPEAGGRFQSMLVINQDHYSFVEATPGTYELTEDEVGTRFSFVLFRTFVDAANPDDLAVAHAAQDGIALSGGGDGPFEAPDWDLESLAEARKAVSDLASAVGFDAARAFGRKDEVDPIDHLVGAMAGWAGQPATTASAVIESVDANDGETPHVVTVRDVPVDAFWSVTVYNADGYLEPNELGRNSYNNTSAAPNDDGSYTIHFGGCDDGRINCIPITPGWNYTVRLYQPRAEILDGSWHFPEVLPYG</sequence>
<accession>A0ABW3IML9</accession>
<feature type="domain" description="DUF1254" evidence="3">
    <location>
        <begin position="48"/>
        <end position="156"/>
    </location>
</feature>
<comment type="caution">
    <text evidence="4">The sequence shown here is derived from an EMBL/GenBank/DDBJ whole genome shotgun (WGS) entry which is preliminary data.</text>
</comment>
<dbReference type="PANTHER" id="PTHR36509">
    <property type="entry name" value="BLL3101 PROTEIN"/>
    <property type="match status" value="1"/>
</dbReference>
<evidence type="ECO:0000259" key="2">
    <source>
        <dbReference type="Pfam" id="PF06742"/>
    </source>
</evidence>
<dbReference type="EMBL" id="JBHTJT010000008">
    <property type="protein sequence ID" value="MFD0979361.1"/>
    <property type="molecule type" value="Genomic_DNA"/>
</dbReference>
<name>A0ABW3IML9_9RHOB</name>
<feature type="signal peptide" evidence="1">
    <location>
        <begin position="1"/>
        <end position="18"/>
    </location>
</feature>
<proteinExistence type="predicted"/>
<dbReference type="Pfam" id="PF06742">
    <property type="entry name" value="DUF1214"/>
    <property type="match status" value="1"/>
</dbReference>
<feature type="domain" description="DUF1214" evidence="2">
    <location>
        <begin position="234"/>
        <end position="317"/>
    </location>
</feature>
<organism evidence="4 5">
    <name type="scientific">Tropicimonas aquimaris</name>
    <dbReference type="NCBI Taxonomy" id="914152"/>
    <lineage>
        <taxon>Bacteria</taxon>
        <taxon>Pseudomonadati</taxon>
        <taxon>Pseudomonadota</taxon>
        <taxon>Alphaproteobacteria</taxon>
        <taxon>Rhodobacterales</taxon>
        <taxon>Roseobacteraceae</taxon>
        <taxon>Tropicimonas</taxon>
    </lineage>
</organism>
<evidence type="ECO:0000259" key="3">
    <source>
        <dbReference type="Pfam" id="PF06863"/>
    </source>
</evidence>
<dbReference type="SUPFAM" id="SSF160935">
    <property type="entry name" value="VPA0735-like"/>
    <property type="match status" value="1"/>
</dbReference>
<dbReference type="InterPro" id="IPR010679">
    <property type="entry name" value="DUF1254"/>
</dbReference>
<feature type="chain" id="PRO_5046282119" evidence="1">
    <location>
        <begin position="19"/>
        <end position="334"/>
    </location>
</feature>
<evidence type="ECO:0000256" key="1">
    <source>
        <dbReference type="SAM" id="SignalP"/>
    </source>
</evidence>
<dbReference type="InterPro" id="IPR037050">
    <property type="entry name" value="DUF1254_sf"/>
</dbReference>
<evidence type="ECO:0000313" key="5">
    <source>
        <dbReference type="Proteomes" id="UP001597108"/>
    </source>
</evidence>
<reference evidence="5" key="1">
    <citation type="journal article" date="2019" name="Int. J. Syst. Evol. Microbiol.">
        <title>The Global Catalogue of Microorganisms (GCM) 10K type strain sequencing project: providing services to taxonomists for standard genome sequencing and annotation.</title>
        <authorList>
            <consortium name="The Broad Institute Genomics Platform"/>
            <consortium name="The Broad Institute Genome Sequencing Center for Infectious Disease"/>
            <person name="Wu L."/>
            <person name="Ma J."/>
        </authorList>
    </citation>
    <scope>NUCLEOTIDE SEQUENCE [LARGE SCALE GENOMIC DNA]</scope>
    <source>
        <strain evidence="5">CCUG 60524</strain>
    </source>
</reference>
<gene>
    <name evidence="4" type="ORF">ACFQ2S_06795</name>
</gene>
<keyword evidence="5" id="KW-1185">Reference proteome</keyword>
<dbReference type="InterPro" id="IPR010621">
    <property type="entry name" value="DUF1214"/>
</dbReference>
<keyword evidence="1" id="KW-0732">Signal</keyword>
<dbReference type="Proteomes" id="UP001597108">
    <property type="component" value="Unassembled WGS sequence"/>
</dbReference>